<evidence type="ECO:0000256" key="10">
    <source>
        <dbReference type="SAM" id="SignalP"/>
    </source>
</evidence>
<feature type="domain" description="GH18" evidence="11">
    <location>
        <begin position="47"/>
        <end position="171"/>
    </location>
</feature>
<dbReference type="PANTHER" id="PTHR45708">
    <property type="entry name" value="ENDOCHITINASE"/>
    <property type="match status" value="1"/>
</dbReference>
<dbReference type="Pfam" id="PF00704">
    <property type="entry name" value="Glyco_hydro_18"/>
    <property type="match status" value="1"/>
</dbReference>
<name>A0A2G8SNG6_9APHY</name>
<evidence type="ECO:0000313" key="12">
    <source>
        <dbReference type="EMBL" id="PIL35302.1"/>
    </source>
</evidence>
<dbReference type="Proteomes" id="UP000230002">
    <property type="component" value="Unassembled WGS sequence"/>
</dbReference>
<evidence type="ECO:0000256" key="4">
    <source>
        <dbReference type="ARBA" id="ARBA00023024"/>
    </source>
</evidence>
<accession>A0A2G8SNG6</accession>
<protein>
    <recommendedName>
        <fullName evidence="2">chitinase</fullName>
        <ecNumber evidence="2">3.2.1.14</ecNumber>
    </recommendedName>
</protein>
<organism evidence="12 13">
    <name type="scientific">Ganoderma sinense ZZ0214-1</name>
    <dbReference type="NCBI Taxonomy" id="1077348"/>
    <lineage>
        <taxon>Eukaryota</taxon>
        <taxon>Fungi</taxon>
        <taxon>Dikarya</taxon>
        <taxon>Basidiomycota</taxon>
        <taxon>Agaricomycotina</taxon>
        <taxon>Agaricomycetes</taxon>
        <taxon>Polyporales</taxon>
        <taxon>Polyporaceae</taxon>
        <taxon>Ganoderma</taxon>
    </lineage>
</organism>
<keyword evidence="7" id="KW-0624">Polysaccharide degradation</keyword>
<dbReference type="OrthoDB" id="2755422at2759"/>
<dbReference type="InterPro" id="IPR017853">
    <property type="entry name" value="GH"/>
</dbReference>
<feature type="chain" id="PRO_5013809122" description="chitinase" evidence="10">
    <location>
        <begin position="27"/>
        <end position="302"/>
    </location>
</feature>
<dbReference type="STRING" id="1077348.A0A2G8SNG6"/>
<keyword evidence="4" id="KW-0146">Chitin degradation</keyword>
<gene>
    <name evidence="12" type="ORF">GSI_02027</name>
</gene>
<evidence type="ECO:0000256" key="9">
    <source>
        <dbReference type="RuleBase" id="RU004453"/>
    </source>
</evidence>
<dbReference type="GO" id="GO:0005576">
    <property type="term" value="C:extracellular region"/>
    <property type="evidence" value="ECO:0007669"/>
    <property type="project" value="TreeGrafter"/>
</dbReference>
<dbReference type="PANTHER" id="PTHR45708:SF49">
    <property type="entry name" value="ENDOCHITINASE"/>
    <property type="match status" value="1"/>
</dbReference>
<evidence type="ECO:0000259" key="11">
    <source>
        <dbReference type="Pfam" id="PF00704"/>
    </source>
</evidence>
<evidence type="ECO:0000256" key="2">
    <source>
        <dbReference type="ARBA" id="ARBA00012729"/>
    </source>
</evidence>
<comment type="similarity">
    <text evidence="9">Belongs to the glycosyl hydrolase 18 family.</text>
</comment>
<sequence length="302" mass="32622">MNPRLRTAFPFYGALCALLFVVAAQAAQFDMAQSNNVAIEPDLMDVCQSDASDTVILAFVSAYPTSTGSMEYGFGACNQDDLDECAQLQDAVKACHAAGKILTISIGGGDGSVVLSSDNDAEKFGEMVYDTFLGGKGRNRPFGDVVLDGVDLDIEGGGTTHFPAFVNHNNEPTCGLEVAQRGWDNFNFATWDDWAANTSPNKNIRLYIGSPASQAAGSYYVDAAQMGTIIAATRQNYSSFGGVMLWDAGNARDEELSHGGRGRSAPFHLGCQRKHTDLYLVQSLIEPFDDLKRRRRKANKCV</sequence>
<evidence type="ECO:0000256" key="6">
    <source>
        <dbReference type="ARBA" id="ARBA00023295"/>
    </source>
</evidence>
<dbReference type="EC" id="3.2.1.14" evidence="2"/>
<dbReference type="PROSITE" id="PS01095">
    <property type="entry name" value="GH18_1"/>
    <property type="match status" value="1"/>
</dbReference>
<dbReference type="InterPro" id="IPR050542">
    <property type="entry name" value="Glycosyl_Hydrlase18_Chitinase"/>
</dbReference>
<dbReference type="GO" id="GO:0006032">
    <property type="term" value="P:chitin catabolic process"/>
    <property type="evidence" value="ECO:0007669"/>
    <property type="project" value="UniProtKB-KW"/>
</dbReference>
<keyword evidence="3 8" id="KW-0378">Hydrolase</keyword>
<evidence type="ECO:0000256" key="5">
    <source>
        <dbReference type="ARBA" id="ARBA00023277"/>
    </source>
</evidence>
<dbReference type="GO" id="GO:0000272">
    <property type="term" value="P:polysaccharide catabolic process"/>
    <property type="evidence" value="ECO:0007669"/>
    <property type="project" value="UniProtKB-KW"/>
</dbReference>
<dbReference type="InterPro" id="IPR001579">
    <property type="entry name" value="Glyco_hydro_18_chit_AS"/>
</dbReference>
<evidence type="ECO:0000256" key="3">
    <source>
        <dbReference type="ARBA" id="ARBA00022801"/>
    </source>
</evidence>
<reference evidence="12 13" key="1">
    <citation type="journal article" date="2015" name="Sci. Rep.">
        <title>Chromosome-level genome map provides insights into diverse defense mechanisms in the medicinal fungus Ganoderma sinense.</title>
        <authorList>
            <person name="Zhu Y."/>
            <person name="Xu J."/>
            <person name="Sun C."/>
            <person name="Zhou S."/>
            <person name="Xu H."/>
            <person name="Nelson D.R."/>
            <person name="Qian J."/>
            <person name="Song J."/>
            <person name="Luo H."/>
            <person name="Xiang L."/>
            <person name="Li Y."/>
            <person name="Xu Z."/>
            <person name="Ji A."/>
            <person name="Wang L."/>
            <person name="Lu S."/>
            <person name="Hayward A."/>
            <person name="Sun W."/>
            <person name="Li X."/>
            <person name="Schwartz D.C."/>
            <person name="Wang Y."/>
            <person name="Chen S."/>
        </authorList>
    </citation>
    <scope>NUCLEOTIDE SEQUENCE [LARGE SCALE GENOMIC DNA]</scope>
    <source>
        <strain evidence="12 13">ZZ0214-1</strain>
    </source>
</reference>
<dbReference type="EMBL" id="AYKW01000003">
    <property type="protein sequence ID" value="PIL35302.1"/>
    <property type="molecule type" value="Genomic_DNA"/>
</dbReference>
<evidence type="ECO:0000256" key="1">
    <source>
        <dbReference type="ARBA" id="ARBA00000822"/>
    </source>
</evidence>
<keyword evidence="6 8" id="KW-0326">Glycosidase</keyword>
<evidence type="ECO:0000256" key="7">
    <source>
        <dbReference type="ARBA" id="ARBA00023326"/>
    </source>
</evidence>
<keyword evidence="13" id="KW-1185">Reference proteome</keyword>
<dbReference type="InterPro" id="IPR001223">
    <property type="entry name" value="Glyco_hydro18_cat"/>
</dbReference>
<dbReference type="SUPFAM" id="SSF51445">
    <property type="entry name" value="(Trans)glycosidases"/>
    <property type="match status" value="1"/>
</dbReference>
<keyword evidence="5" id="KW-0119">Carbohydrate metabolism</keyword>
<evidence type="ECO:0000256" key="8">
    <source>
        <dbReference type="RuleBase" id="RU000489"/>
    </source>
</evidence>
<comment type="catalytic activity">
    <reaction evidence="1">
        <text>Random endo-hydrolysis of N-acetyl-beta-D-glucosaminide (1-&gt;4)-beta-linkages in chitin and chitodextrins.</text>
        <dbReference type="EC" id="3.2.1.14"/>
    </reaction>
</comment>
<dbReference type="Gene3D" id="3.20.20.80">
    <property type="entry name" value="Glycosidases"/>
    <property type="match status" value="2"/>
</dbReference>
<evidence type="ECO:0000313" key="13">
    <source>
        <dbReference type="Proteomes" id="UP000230002"/>
    </source>
</evidence>
<proteinExistence type="inferred from homology"/>
<dbReference type="GO" id="GO:0008843">
    <property type="term" value="F:endochitinase activity"/>
    <property type="evidence" value="ECO:0007669"/>
    <property type="project" value="UniProtKB-EC"/>
</dbReference>
<feature type="signal peptide" evidence="10">
    <location>
        <begin position="1"/>
        <end position="26"/>
    </location>
</feature>
<comment type="caution">
    <text evidence="12">The sequence shown here is derived from an EMBL/GenBank/DDBJ whole genome shotgun (WGS) entry which is preliminary data.</text>
</comment>
<keyword evidence="10" id="KW-0732">Signal</keyword>
<dbReference type="AlphaFoldDB" id="A0A2G8SNG6"/>